<dbReference type="Proteomes" id="UP000319103">
    <property type="component" value="Unassembled WGS sequence"/>
</dbReference>
<sequence>MTGERQRAVLVLTSPYDATADLVLRILADRRVPLVRADPGADLHQGAALTACYTGSGRRGTLTTASRTLDLDRVRSVWYRRPSNWQAPDGMAGQDAAFARSQAQWGVGGILGALPGAHYVNHPWRIRDAEHKPAQLDAALATGFAVPDTIVTSDPVHARRFCADQRGGAVYKPLWNSPYAKDSGAVQAWVAPVATDEITDAVSACPHLFQARVDKDFDVRLTAVGAELFAVRIDSPDLDWRRRQHLLTYTPIDVPPAVRRSVARYLERFQLVYGAFDFAVDQNGRWWFLECNSNGQWAFFPPPTTGAIATAIADQLEKGPVA</sequence>
<comment type="caution">
    <text evidence="2">The sequence shown here is derived from an EMBL/GenBank/DDBJ whole genome shotgun (WGS) entry which is preliminary data.</text>
</comment>
<evidence type="ECO:0000313" key="3">
    <source>
        <dbReference type="Proteomes" id="UP000319103"/>
    </source>
</evidence>
<dbReference type="PANTHER" id="PTHR21621">
    <property type="entry name" value="RIBOSOMAL PROTEIN S6 MODIFICATION PROTEIN"/>
    <property type="match status" value="1"/>
</dbReference>
<name>A0A540W7P7_9ACTN</name>
<dbReference type="InterPro" id="IPR048936">
    <property type="entry name" value="MvdD-like_ATPgrasp"/>
</dbReference>
<dbReference type="Gene3D" id="3.30.470.20">
    <property type="entry name" value="ATP-grasp fold, B domain"/>
    <property type="match status" value="1"/>
</dbReference>
<dbReference type="Pfam" id="PF21068">
    <property type="entry name" value="ATPgraspMvdD"/>
    <property type="match status" value="1"/>
</dbReference>
<protein>
    <submittedName>
        <fullName evidence="2">ATP-grasp ribosomal peptide maturase</fullName>
    </submittedName>
</protein>
<feature type="domain" description="MvdD-like pre-ATP grasp" evidence="1">
    <location>
        <begin position="9"/>
        <end position="126"/>
    </location>
</feature>
<dbReference type="InterPro" id="IPR026449">
    <property type="entry name" value="GRASP_SAV_5884"/>
</dbReference>
<evidence type="ECO:0000313" key="2">
    <source>
        <dbReference type="EMBL" id="TQF04374.1"/>
    </source>
</evidence>
<gene>
    <name evidence="2" type="primary">tgmB</name>
    <name evidence="2" type="ORF">E6W39_21805</name>
</gene>
<proteinExistence type="predicted"/>
<dbReference type="GO" id="GO:0009432">
    <property type="term" value="P:SOS response"/>
    <property type="evidence" value="ECO:0007669"/>
    <property type="project" value="TreeGrafter"/>
</dbReference>
<dbReference type="NCBIfam" id="TIGR04187">
    <property type="entry name" value="GRASP_SAV_5884"/>
    <property type="match status" value="1"/>
</dbReference>
<keyword evidence="3" id="KW-1185">Reference proteome</keyword>
<dbReference type="PANTHER" id="PTHR21621:SF0">
    <property type="entry name" value="BETA-CITRYLGLUTAMATE SYNTHASE B-RELATED"/>
    <property type="match status" value="1"/>
</dbReference>
<dbReference type="AlphaFoldDB" id="A0A540W7P7"/>
<dbReference type="GO" id="GO:0005737">
    <property type="term" value="C:cytoplasm"/>
    <property type="evidence" value="ECO:0007669"/>
    <property type="project" value="TreeGrafter"/>
</dbReference>
<dbReference type="GO" id="GO:0018169">
    <property type="term" value="F:ribosomal S6-glutamic acid ligase activity"/>
    <property type="evidence" value="ECO:0007669"/>
    <property type="project" value="TreeGrafter"/>
</dbReference>
<dbReference type="RefSeq" id="WP_141634948.1">
    <property type="nucleotide sequence ID" value="NZ_VIGB01000003.1"/>
</dbReference>
<dbReference type="EMBL" id="VIGB01000003">
    <property type="protein sequence ID" value="TQF04374.1"/>
    <property type="molecule type" value="Genomic_DNA"/>
</dbReference>
<dbReference type="OrthoDB" id="9794735at2"/>
<organism evidence="2 3">
    <name type="scientific">Kitasatospora acidiphila</name>
    <dbReference type="NCBI Taxonomy" id="2567942"/>
    <lineage>
        <taxon>Bacteria</taxon>
        <taxon>Bacillati</taxon>
        <taxon>Actinomycetota</taxon>
        <taxon>Actinomycetes</taxon>
        <taxon>Kitasatosporales</taxon>
        <taxon>Streptomycetaceae</taxon>
        <taxon>Kitasatospora</taxon>
    </lineage>
</organism>
<evidence type="ECO:0000259" key="1">
    <source>
        <dbReference type="Pfam" id="PF21068"/>
    </source>
</evidence>
<accession>A0A540W7P7</accession>
<dbReference type="SUPFAM" id="SSF56059">
    <property type="entry name" value="Glutathione synthetase ATP-binding domain-like"/>
    <property type="match status" value="1"/>
</dbReference>
<reference evidence="2 3" key="1">
    <citation type="submission" date="2019-06" db="EMBL/GenBank/DDBJ databases">
        <title>Description of Kitasatospora acidophila sp. nov. isolated from pine grove soil, and reclassification of Streptomyces novaecaesareae to Kitasatospora novaeceasareae comb. nov.</title>
        <authorList>
            <person name="Kim M.J."/>
        </authorList>
    </citation>
    <scope>NUCLEOTIDE SEQUENCE [LARGE SCALE GENOMIC DNA]</scope>
    <source>
        <strain evidence="2 3">MMS16-CNU292</strain>
    </source>
</reference>